<evidence type="ECO:0000313" key="9">
    <source>
        <dbReference type="EMBL" id="MBE9079999.1"/>
    </source>
</evidence>
<dbReference type="FunFam" id="1.20.1540.10:FF:000027">
    <property type="entry name" value="Rhomboid family intramembrane serine protease"/>
    <property type="match status" value="1"/>
</dbReference>
<sequence>MVPLRDENPIKITPYVTYGLIAVNVLVFLFEISLRDQTLTQLFYQWAVVPKELTISFQTGFGFPHWSEWGTLISAQFLHAGFLHIAGNMLYLWVFGNNVEDQLGHVKFLVFYLVCGILASLTQWFFDPASAVPSLGASGAIAGIMGAYIFRFPNVRILTFVPLGFFFTTFRIPALLFLGFWFVQQALYGFVSLGAPADVGMGGGVAYWAHAGGFVFGAALGWLLGLFNPEEGYQPEEAPEEAVE</sequence>
<keyword evidence="3 7" id="KW-0812">Transmembrane</keyword>
<evidence type="ECO:0000256" key="2">
    <source>
        <dbReference type="ARBA" id="ARBA00009045"/>
    </source>
</evidence>
<dbReference type="RefSeq" id="WP_193911525.1">
    <property type="nucleotide sequence ID" value="NZ_JADEXG010000077.1"/>
</dbReference>
<gene>
    <name evidence="9" type="ORF">IQ241_22360</name>
</gene>
<name>A0A8J7DSC1_9CYAN</name>
<feature type="transmembrane region" description="Helical" evidence="7">
    <location>
        <begin position="77"/>
        <end position="96"/>
    </location>
</feature>
<dbReference type="Gene3D" id="1.20.1540.10">
    <property type="entry name" value="Rhomboid-like"/>
    <property type="match status" value="1"/>
</dbReference>
<evidence type="ECO:0000313" key="10">
    <source>
        <dbReference type="Proteomes" id="UP000636505"/>
    </source>
</evidence>
<evidence type="ECO:0000256" key="5">
    <source>
        <dbReference type="ARBA" id="ARBA00022989"/>
    </source>
</evidence>
<dbReference type="EMBL" id="JADEXG010000077">
    <property type="protein sequence ID" value="MBE9079999.1"/>
    <property type="molecule type" value="Genomic_DNA"/>
</dbReference>
<reference evidence="9" key="1">
    <citation type="submission" date="2020-10" db="EMBL/GenBank/DDBJ databases">
        <authorList>
            <person name="Castelo-Branco R."/>
            <person name="Eusebio N."/>
            <person name="Adriana R."/>
            <person name="Vieira A."/>
            <person name="Brugerolle De Fraissinette N."/>
            <person name="Rezende De Castro R."/>
            <person name="Schneider M.P."/>
            <person name="Vasconcelos V."/>
            <person name="Leao P.N."/>
        </authorList>
    </citation>
    <scope>NUCLEOTIDE SEQUENCE</scope>
    <source>
        <strain evidence="9">LEGE 07310</strain>
    </source>
</reference>
<comment type="subcellular location">
    <subcellularLocation>
        <location evidence="1">Membrane</location>
        <topology evidence="1">Multi-pass membrane protein</topology>
    </subcellularLocation>
</comment>
<dbReference type="InterPro" id="IPR022764">
    <property type="entry name" value="Peptidase_S54_rhomboid_dom"/>
</dbReference>
<keyword evidence="10" id="KW-1185">Reference proteome</keyword>
<comment type="similarity">
    <text evidence="2">Belongs to the peptidase S54 family.</text>
</comment>
<feature type="transmembrane region" description="Helical" evidence="7">
    <location>
        <begin position="108"/>
        <end position="126"/>
    </location>
</feature>
<evidence type="ECO:0000256" key="6">
    <source>
        <dbReference type="ARBA" id="ARBA00023136"/>
    </source>
</evidence>
<dbReference type="Pfam" id="PF01694">
    <property type="entry name" value="Rhomboid"/>
    <property type="match status" value="1"/>
</dbReference>
<evidence type="ECO:0000256" key="7">
    <source>
        <dbReference type="SAM" id="Phobius"/>
    </source>
</evidence>
<dbReference type="GO" id="GO:0006508">
    <property type="term" value="P:proteolysis"/>
    <property type="evidence" value="ECO:0007669"/>
    <property type="project" value="UniProtKB-KW"/>
</dbReference>
<keyword evidence="5 7" id="KW-1133">Transmembrane helix</keyword>
<dbReference type="InterPro" id="IPR050925">
    <property type="entry name" value="Rhomboid_protease_S54"/>
</dbReference>
<evidence type="ECO:0000256" key="4">
    <source>
        <dbReference type="ARBA" id="ARBA00022801"/>
    </source>
</evidence>
<dbReference type="AlphaFoldDB" id="A0A8J7DSC1"/>
<dbReference type="PANTHER" id="PTHR43731">
    <property type="entry name" value="RHOMBOID PROTEASE"/>
    <property type="match status" value="1"/>
</dbReference>
<comment type="caution">
    <text evidence="9">The sequence shown here is derived from an EMBL/GenBank/DDBJ whole genome shotgun (WGS) entry which is preliminary data.</text>
</comment>
<feature type="transmembrane region" description="Helical" evidence="7">
    <location>
        <begin position="132"/>
        <end position="150"/>
    </location>
</feature>
<dbReference type="PANTHER" id="PTHR43731:SF14">
    <property type="entry name" value="PRESENILIN-ASSOCIATED RHOMBOID-LIKE PROTEIN, MITOCHONDRIAL"/>
    <property type="match status" value="1"/>
</dbReference>
<evidence type="ECO:0000256" key="3">
    <source>
        <dbReference type="ARBA" id="ARBA00022692"/>
    </source>
</evidence>
<dbReference type="InterPro" id="IPR035952">
    <property type="entry name" value="Rhomboid-like_sf"/>
</dbReference>
<feature type="transmembrane region" description="Helical" evidence="7">
    <location>
        <begin position="12"/>
        <end position="34"/>
    </location>
</feature>
<evidence type="ECO:0000259" key="8">
    <source>
        <dbReference type="Pfam" id="PF01694"/>
    </source>
</evidence>
<feature type="transmembrane region" description="Helical" evidence="7">
    <location>
        <begin position="205"/>
        <end position="227"/>
    </location>
</feature>
<organism evidence="9 10">
    <name type="scientific">Vasconcelosia minhoensis LEGE 07310</name>
    <dbReference type="NCBI Taxonomy" id="915328"/>
    <lineage>
        <taxon>Bacteria</taxon>
        <taxon>Bacillati</taxon>
        <taxon>Cyanobacteriota</taxon>
        <taxon>Cyanophyceae</taxon>
        <taxon>Nodosilineales</taxon>
        <taxon>Cymatolegaceae</taxon>
        <taxon>Vasconcelosia</taxon>
        <taxon>Vasconcelosia minhoensis</taxon>
    </lineage>
</organism>
<keyword evidence="4" id="KW-0378">Hydrolase</keyword>
<dbReference type="GO" id="GO:0004252">
    <property type="term" value="F:serine-type endopeptidase activity"/>
    <property type="evidence" value="ECO:0007669"/>
    <property type="project" value="InterPro"/>
</dbReference>
<keyword evidence="6 7" id="KW-0472">Membrane</keyword>
<protein>
    <submittedName>
        <fullName evidence="9">Rhomboid family intramembrane serine protease</fullName>
    </submittedName>
</protein>
<evidence type="ECO:0000256" key="1">
    <source>
        <dbReference type="ARBA" id="ARBA00004141"/>
    </source>
</evidence>
<proteinExistence type="inferred from homology"/>
<feature type="domain" description="Peptidase S54 rhomboid" evidence="8">
    <location>
        <begin position="68"/>
        <end position="225"/>
    </location>
</feature>
<dbReference type="Proteomes" id="UP000636505">
    <property type="component" value="Unassembled WGS sequence"/>
</dbReference>
<accession>A0A8J7DSC1</accession>
<keyword evidence="9" id="KW-0645">Protease</keyword>
<dbReference type="SUPFAM" id="SSF144091">
    <property type="entry name" value="Rhomboid-like"/>
    <property type="match status" value="1"/>
</dbReference>
<feature type="transmembrane region" description="Helical" evidence="7">
    <location>
        <begin position="157"/>
        <end position="183"/>
    </location>
</feature>
<dbReference type="GO" id="GO:0016020">
    <property type="term" value="C:membrane"/>
    <property type="evidence" value="ECO:0007669"/>
    <property type="project" value="UniProtKB-SubCell"/>
</dbReference>